<dbReference type="Pfam" id="PF02629">
    <property type="entry name" value="CoA_binding"/>
    <property type="match status" value="1"/>
</dbReference>
<organism evidence="3 4">
    <name type="scientific">Aciduricibacillus chroicocephali</name>
    <dbReference type="NCBI Taxonomy" id="3054939"/>
    <lineage>
        <taxon>Bacteria</taxon>
        <taxon>Bacillati</taxon>
        <taxon>Bacillota</taxon>
        <taxon>Bacilli</taxon>
        <taxon>Bacillales</taxon>
        <taxon>Bacillaceae</taxon>
        <taxon>Aciduricibacillus</taxon>
    </lineage>
</organism>
<dbReference type="Gene3D" id="3.40.50.261">
    <property type="entry name" value="Succinyl-CoA synthetase domains"/>
    <property type="match status" value="2"/>
</dbReference>
<dbReference type="InterPro" id="IPR003781">
    <property type="entry name" value="CoA-bd"/>
</dbReference>
<dbReference type="PANTHER" id="PTHR11117:SF24">
    <property type="entry name" value="PROTEIN FDRA"/>
    <property type="match status" value="1"/>
</dbReference>
<sequence length="580" mass="61672">MLSTVIKKNTYQDSVSLMLLTNHLSSVEGVNKIQVMMGTPANKDIFKGSGLYTEELEDAAPSDLCIVVDTDSEDTTANVVEETDNYLANQATESAQNDISTVRTWDMALNKLPNADLAVISIAGEHAATEANKALDRGLSVFLFSDNVSVEDEKALKTRADELGLIVMGPDCGTGILDGVPIAFANVIEKGNIGIVGASGTGIQEVSTIIANHGGGISQAIGTGGRDLSADIGALTTIKGLRALDQDPETEIIVYISKPPAPEVKTKVVEVFKTLSKPVVAIFMGDKPAAAHDNVQYAWTLHDTAILALELAESTGGSIDKIVKENADDIEKIKANASQRFIKGYFCGGTLALEAAMITEDAFGLQGSAEHPEGMMLKHEGHEIIDLGDDAYTQGRAHPMIDPTFRVEKVKEAAQDAETAVILLDNVIGYGAHEDMAGVFAPVIKEAKEAAAKEGKAFIAIASVTGTAQDPQVYQDQVDKLEDAGVIVLESNAEATKLAADLIKYLNGEITISDKESKKSADLEKVSELLSSKPRVINVGLKSFAQTVSDNGGQVVQYQWKPIAGGDKRLASLVNQLYKK</sequence>
<name>A0ABY9KUS6_9BACI</name>
<dbReference type="Gene3D" id="3.40.50.720">
    <property type="entry name" value="NAD(P)-binding Rossmann-like Domain"/>
    <property type="match status" value="1"/>
</dbReference>
<dbReference type="Proteomes" id="UP001180087">
    <property type="component" value="Chromosome"/>
</dbReference>
<gene>
    <name evidence="3" type="primary">fdrA</name>
    <name evidence="3" type="ORF">QR721_10200</name>
</gene>
<feature type="domain" description="CoA-binding" evidence="2">
    <location>
        <begin position="189"/>
        <end position="285"/>
    </location>
</feature>
<evidence type="ECO:0000313" key="4">
    <source>
        <dbReference type="Proteomes" id="UP001180087"/>
    </source>
</evidence>
<keyword evidence="4" id="KW-1185">Reference proteome</keyword>
<reference evidence="3" key="1">
    <citation type="submission" date="2023-06" db="EMBL/GenBank/DDBJ databases">
        <title>A Treasure from Seagulls: Isolation and Description of Aciduricobacillus qingdaonensis gen. nov., sp. nov., a Rare Obligately Uric Acid-utilizing Member in the Family Bacillaceae.</title>
        <authorList>
            <person name="Liu W."/>
            <person name="Wang B."/>
        </authorList>
    </citation>
    <scope>NUCLEOTIDE SEQUENCE</scope>
    <source>
        <strain evidence="3">44XB</strain>
    </source>
</reference>
<proteinExistence type="predicted"/>
<dbReference type="PANTHER" id="PTHR11117">
    <property type="entry name" value="SUCCINYL-COA LIGASE SUBUNIT ALPHA"/>
    <property type="match status" value="1"/>
</dbReference>
<dbReference type="EMBL" id="CP129113">
    <property type="protein sequence ID" value="WLV24002.1"/>
    <property type="molecule type" value="Genomic_DNA"/>
</dbReference>
<dbReference type="NCBIfam" id="NF004760">
    <property type="entry name" value="PRK06091.1"/>
    <property type="match status" value="1"/>
</dbReference>
<evidence type="ECO:0000259" key="1">
    <source>
        <dbReference type="Pfam" id="PF00549"/>
    </source>
</evidence>
<dbReference type="SUPFAM" id="SSF52210">
    <property type="entry name" value="Succinyl-CoA synthetase domains"/>
    <property type="match status" value="2"/>
</dbReference>
<dbReference type="InterPro" id="IPR005811">
    <property type="entry name" value="SUCC_ACL_C"/>
</dbReference>
<protein>
    <submittedName>
        <fullName evidence="3">Acyl-CoA synthetase FdrA</fullName>
    </submittedName>
</protein>
<dbReference type="InterPro" id="IPR016102">
    <property type="entry name" value="Succinyl-CoA_synth-like"/>
</dbReference>
<feature type="domain" description="ATP-citrate synthase/succinyl-CoA ligase C-terminal" evidence="1">
    <location>
        <begin position="346"/>
        <end position="499"/>
    </location>
</feature>
<dbReference type="Pfam" id="PF00549">
    <property type="entry name" value="Ligase_CoA"/>
    <property type="match status" value="1"/>
</dbReference>
<evidence type="ECO:0000313" key="3">
    <source>
        <dbReference type="EMBL" id="WLV24002.1"/>
    </source>
</evidence>
<evidence type="ECO:0000259" key="2">
    <source>
        <dbReference type="Pfam" id="PF02629"/>
    </source>
</evidence>
<accession>A0ABY9KUS6</accession>